<dbReference type="AlphaFoldDB" id="X1UMW8"/>
<dbReference type="EMBL" id="BARW01017989">
    <property type="protein sequence ID" value="GAI93689.1"/>
    <property type="molecule type" value="Genomic_DNA"/>
</dbReference>
<sequence length="201" mass="22497">MENYDHVQAAVAIDSNDYIHVVWQGGAVYGKVWYNKYDGAWAGPVIISTYDSMAAHSQSGVSIAIDSNDYVHAVWHGRATAHIYDQIWYNKYDGAWAGPVIISDYAGMGSNPQGSCSIAVDATNAVHVLWHGKATGYIDFDKIWRAKYVTSWGTPELLQDMEIDLTAPNLRWSRYPSSNIPYAGVDYVFLDGTNIYWDKKD</sequence>
<feature type="non-terminal residue" evidence="1">
    <location>
        <position position="201"/>
    </location>
</feature>
<protein>
    <submittedName>
        <fullName evidence="1">Uncharacterized protein</fullName>
    </submittedName>
</protein>
<reference evidence="1" key="1">
    <citation type="journal article" date="2014" name="Front. Microbiol.">
        <title>High frequency of phylogenetically diverse reductive dehalogenase-homologous genes in deep subseafloor sedimentary metagenomes.</title>
        <authorList>
            <person name="Kawai M."/>
            <person name="Futagami T."/>
            <person name="Toyoda A."/>
            <person name="Takaki Y."/>
            <person name="Nishi S."/>
            <person name="Hori S."/>
            <person name="Arai W."/>
            <person name="Tsubouchi T."/>
            <person name="Morono Y."/>
            <person name="Uchiyama I."/>
            <person name="Ito T."/>
            <person name="Fujiyama A."/>
            <person name="Inagaki F."/>
            <person name="Takami H."/>
        </authorList>
    </citation>
    <scope>NUCLEOTIDE SEQUENCE</scope>
    <source>
        <strain evidence="1">Expedition CK06-06</strain>
    </source>
</reference>
<evidence type="ECO:0000313" key="1">
    <source>
        <dbReference type="EMBL" id="GAI93689.1"/>
    </source>
</evidence>
<comment type="caution">
    <text evidence="1">The sequence shown here is derived from an EMBL/GenBank/DDBJ whole genome shotgun (WGS) entry which is preliminary data.</text>
</comment>
<proteinExistence type="predicted"/>
<organism evidence="1">
    <name type="scientific">marine sediment metagenome</name>
    <dbReference type="NCBI Taxonomy" id="412755"/>
    <lineage>
        <taxon>unclassified sequences</taxon>
        <taxon>metagenomes</taxon>
        <taxon>ecological metagenomes</taxon>
    </lineage>
</organism>
<name>X1UMW8_9ZZZZ</name>
<accession>X1UMW8</accession>
<gene>
    <name evidence="1" type="ORF">S12H4_30909</name>
</gene>